<feature type="domain" description="ABC3 transporter permease C-terminal" evidence="8">
    <location>
        <begin position="695"/>
        <end position="802"/>
    </location>
</feature>
<feature type="transmembrane region" description="Helical" evidence="7">
    <location>
        <begin position="336"/>
        <end position="362"/>
    </location>
</feature>
<feature type="domain" description="MacB-like periplasmic core" evidence="9">
    <location>
        <begin position="473"/>
        <end position="636"/>
    </location>
</feature>
<comment type="caution">
    <text evidence="10">The sequence shown here is derived from an EMBL/GenBank/DDBJ whole genome shotgun (WGS) entry which is preliminary data.</text>
</comment>
<evidence type="ECO:0000259" key="8">
    <source>
        <dbReference type="Pfam" id="PF02687"/>
    </source>
</evidence>
<dbReference type="Pfam" id="PF02687">
    <property type="entry name" value="FtsX"/>
    <property type="match status" value="1"/>
</dbReference>
<gene>
    <name evidence="10" type="ORF">PPEP_a3969</name>
</gene>
<keyword evidence="4 7" id="KW-1133">Transmembrane helix</keyword>
<evidence type="ECO:0008006" key="12">
    <source>
        <dbReference type="Google" id="ProtNLM"/>
    </source>
</evidence>
<evidence type="ECO:0000313" key="10">
    <source>
        <dbReference type="EMBL" id="MBE0346991.1"/>
    </source>
</evidence>
<dbReference type="Pfam" id="PF12704">
    <property type="entry name" value="MacB_PCD"/>
    <property type="match status" value="2"/>
</dbReference>
<evidence type="ECO:0000256" key="5">
    <source>
        <dbReference type="ARBA" id="ARBA00023136"/>
    </source>
</evidence>
<feature type="transmembrane region" description="Helical" evidence="7">
    <location>
        <begin position="687"/>
        <end position="713"/>
    </location>
</feature>
<dbReference type="InterPro" id="IPR003838">
    <property type="entry name" value="ABC3_permease_C"/>
</dbReference>
<evidence type="ECO:0000313" key="11">
    <source>
        <dbReference type="Proteomes" id="UP000660708"/>
    </source>
</evidence>
<dbReference type="Proteomes" id="UP000660708">
    <property type="component" value="Unassembled WGS sequence"/>
</dbReference>
<accession>A0A8I0MXA1</accession>
<dbReference type="GO" id="GO:0022857">
    <property type="term" value="F:transmembrane transporter activity"/>
    <property type="evidence" value="ECO:0007669"/>
    <property type="project" value="TreeGrafter"/>
</dbReference>
<keyword evidence="11" id="KW-1185">Reference proteome</keyword>
<evidence type="ECO:0000256" key="6">
    <source>
        <dbReference type="ARBA" id="ARBA00038076"/>
    </source>
</evidence>
<keyword evidence="2" id="KW-1003">Cell membrane</keyword>
<name>A0A8I0MXA1_9GAMM</name>
<comment type="subcellular location">
    <subcellularLocation>
        <location evidence="1">Cell membrane</location>
        <topology evidence="1">Multi-pass membrane protein</topology>
    </subcellularLocation>
</comment>
<proteinExistence type="inferred from homology"/>
<feature type="transmembrane region" description="Helical" evidence="7">
    <location>
        <begin position="733"/>
        <end position="763"/>
    </location>
</feature>
<dbReference type="AlphaFoldDB" id="A0A8I0MXA1"/>
<dbReference type="EMBL" id="AQHF01000025">
    <property type="protein sequence ID" value="MBE0346991.1"/>
    <property type="molecule type" value="Genomic_DNA"/>
</dbReference>
<sequence>MTLMQLQRQTTLAIKSLLQVPSFCITLVLTLALTLSCFFVALSLFSGFFIKPLDIESESRFVVIEQNNIYQDRVFEGMQSVQNMLNWRQTEALYQKRALISSFSDVVENLPGSPKLTLSFVSDDYFTMMKMPLALGRYLTTTEDINQKNPEVIISYPLWQKYFNGEARVLGASLRIVDKLYTVVGVAAQAYSDPYFLNQGKGELWLSFSENERFFGTKRGEYHPWTSRQENLKLLAILTEQGTHSTLAQQLYQNSLRHRGEWQSAEQELQDIKPIIRLYRDVEVAGHDTLAIVVLLSVMCLVLIAIFNVSNLFISRAHTLQQQLVLQAMLGAKRGVLFRGIFLEALLLVASAVVVGLFFAAWQLRLVQSLTHSYLPLIDTLSLDSTVLLSAVLIVLLLALLFAFVTSRMVNFNQLSQSIRTSGKGSVKALSMQMTKTLVAVQLFFTTVLVLGATLVLSKSADTLLRPLGTQVDNMYSVMLHIPNDSTPFPKRYTHIEDFKQALRKIPGVVGVAHGESPLQNDLAVVAMRDLAGEWMPSMIRANVGPDYFSLTGLSLIAGRTFSEAAIRGDKEEVIVSEAAAHALKPGGNVLGDTFFIFNPDVPAEVVGISQNFNHPKRYTELQGKTAWLPALPFGYPFIIEMEPDVTLTRAQVQSAIQSVAGQAGIWRFLDLTQTYHKLTYLERLTLLLSFGLCGFSLLLCGVGIYGVLSYSFEQRRYEFGMRMALGAKKHRLYRLLISDTLIPVCAAIFVAVTVVVGLYLSAPSSEWVLVKPSWFLVVLMTLLTFALFCAVYPMRQLINSAPMSAIRQ</sequence>
<feature type="domain" description="MacB-like periplasmic core" evidence="9">
    <location>
        <begin position="28"/>
        <end position="215"/>
    </location>
</feature>
<feature type="transmembrane region" description="Helical" evidence="7">
    <location>
        <begin position="20"/>
        <end position="50"/>
    </location>
</feature>
<dbReference type="InterPro" id="IPR025857">
    <property type="entry name" value="MacB_PCD"/>
</dbReference>
<evidence type="ECO:0000259" key="9">
    <source>
        <dbReference type="Pfam" id="PF12704"/>
    </source>
</evidence>
<feature type="transmembrane region" description="Helical" evidence="7">
    <location>
        <begin position="438"/>
        <end position="457"/>
    </location>
</feature>
<keyword evidence="3 7" id="KW-0812">Transmembrane</keyword>
<feature type="transmembrane region" description="Helical" evidence="7">
    <location>
        <begin position="775"/>
        <end position="795"/>
    </location>
</feature>
<evidence type="ECO:0000256" key="1">
    <source>
        <dbReference type="ARBA" id="ARBA00004651"/>
    </source>
</evidence>
<organism evidence="10 11">
    <name type="scientific">Pseudoalteromonas peptidolytica F12-50-A1</name>
    <dbReference type="NCBI Taxonomy" id="1315280"/>
    <lineage>
        <taxon>Bacteria</taxon>
        <taxon>Pseudomonadati</taxon>
        <taxon>Pseudomonadota</taxon>
        <taxon>Gammaproteobacteria</taxon>
        <taxon>Alteromonadales</taxon>
        <taxon>Pseudoalteromonadaceae</taxon>
        <taxon>Pseudoalteromonas</taxon>
    </lineage>
</organism>
<evidence type="ECO:0000256" key="2">
    <source>
        <dbReference type="ARBA" id="ARBA00022475"/>
    </source>
</evidence>
<feature type="transmembrane region" description="Helical" evidence="7">
    <location>
        <begin position="382"/>
        <end position="405"/>
    </location>
</feature>
<dbReference type="InterPro" id="IPR050250">
    <property type="entry name" value="Macrolide_Exporter_MacB"/>
</dbReference>
<keyword evidence="5 7" id="KW-0472">Membrane</keyword>
<protein>
    <recommendedName>
        <fullName evidence="12">ABC3 transporter permease protein domain-containing protein</fullName>
    </recommendedName>
</protein>
<dbReference type="GO" id="GO:0005886">
    <property type="term" value="C:plasma membrane"/>
    <property type="evidence" value="ECO:0007669"/>
    <property type="project" value="UniProtKB-SubCell"/>
</dbReference>
<evidence type="ECO:0000256" key="3">
    <source>
        <dbReference type="ARBA" id="ARBA00022692"/>
    </source>
</evidence>
<evidence type="ECO:0000256" key="4">
    <source>
        <dbReference type="ARBA" id="ARBA00022989"/>
    </source>
</evidence>
<dbReference type="PANTHER" id="PTHR30572:SF4">
    <property type="entry name" value="ABC TRANSPORTER PERMEASE YTRF"/>
    <property type="match status" value="1"/>
</dbReference>
<reference evidence="10 11" key="1">
    <citation type="submission" date="2015-06" db="EMBL/GenBank/DDBJ databases">
        <title>Genome sequence of Pseudoalteromonas peptidolytica.</title>
        <authorList>
            <person name="Xie B.-B."/>
            <person name="Rong J.-C."/>
            <person name="Qin Q.-L."/>
            <person name="Zhang Y.-Z."/>
        </authorList>
    </citation>
    <scope>NUCLEOTIDE SEQUENCE [LARGE SCALE GENOMIC DNA]</scope>
    <source>
        <strain evidence="10 11">F12-50-A1</strain>
    </source>
</reference>
<feature type="transmembrane region" description="Helical" evidence="7">
    <location>
        <begin position="290"/>
        <end position="315"/>
    </location>
</feature>
<dbReference type="RefSeq" id="WP_147391342.1">
    <property type="nucleotide sequence ID" value="NZ_AQHF01000025.1"/>
</dbReference>
<evidence type="ECO:0000256" key="7">
    <source>
        <dbReference type="SAM" id="Phobius"/>
    </source>
</evidence>
<dbReference type="PANTHER" id="PTHR30572">
    <property type="entry name" value="MEMBRANE COMPONENT OF TRANSPORTER-RELATED"/>
    <property type="match status" value="1"/>
</dbReference>
<comment type="similarity">
    <text evidence="6">Belongs to the ABC-4 integral membrane protein family.</text>
</comment>